<reference evidence="1" key="1">
    <citation type="journal article" date="2016" name="Nat. Genet.">
        <title>A high-quality carrot genome assembly provides new insights into carotenoid accumulation and asterid genome evolution.</title>
        <authorList>
            <person name="Iorizzo M."/>
            <person name="Ellison S."/>
            <person name="Senalik D."/>
            <person name="Zeng P."/>
            <person name="Satapoomin P."/>
            <person name="Huang J."/>
            <person name="Bowman M."/>
            <person name="Iovene M."/>
            <person name="Sanseverino W."/>
            <person name="Cavagnaro P."/>
            <person name="Yildiz M."/>
            <person name="Macko-Podgorni A."/>
            <person name="Moranska E."/>
            <person name="Grzebelus E."/>
            <person name="Grzebelus D."/>
            <person name="Ashrafi H."/>
            <person name="Zheng Z."/>
            <person name="Cheng S."/>
            <person name="Spooner D."/>
            <person name="Van Deynze A."/>
            <person name="Simon P."/>
        </authorList>
    </citation>
    <scope>NUCLEOTIDE SEQUENCE [LARGE SCALE GENOMIC DNA]</scope>
    <source>
        <tissue evidence="1">Leaf</tissue>
    </source>
</reference>
<organism evidence="1">
    <name type="scientific">Daucus carota subsp. sativus</name>
    <name type="common">Carrot</name>
    <dbReference type="NCBI Taxonomy" id="79200"/>
    <lineage>
        <taxon>Eukaryota</taxon>
        <taxon>Viridiplantae</taxon>
        <taxon>Streptophyta</taxon>
        <taxon>Embryophyta</taxon>
        <taxon>Tracheophyta</taxon>
        <taxon>Spermatophyta</taxon>
        <taxon>Magnoliopsida</taxon>
        <taxon>eudicotyledons</taxon>
        <taxon>Gunneridae</taxon>
        <taxon>Pentapetalae</taxon>
        <taxon>asterids</taxon>
        <taxon>campanulids</taxon>
        <taxon>Apiales</taxon>
        <taxon>Apiaceae</taxon>
        <taxon>Apioideae</taxon>
        <taxon>Scandiceae</taxon>
        <taxon>Daucinae</taxon>
        <taxon>Daucus</taxon>
        <taxon>Daucus sect. Daucus</taxon>
    </lineage>
</organism>
<dbReference type="Proteomes" id="UP000077755">
    <property type="component" value="Chromosome 2"/>
</dbReference>
<protein>
    <submittedName>
        <fullName evidence="1">Uncharacterized protein</fullName>
    </submittedName>
</protein>
<keyword evidence="3" id="KW-1185">Reference proteome</keyword>
<gene>
    <name evidence="1" type="ORF">DCAR_008507</name>
    <name evidence="2" type="ORF">DCAR_0209606</name>
</gene>
<evidence type="ECO:0000313" key="3">
    <source>
        <dbReference type="Proteomes" id="UP000077755"/>
    </source>
</evidence>
<name>A0A166FE06_DAUCS</name>
<evidence type="ECO:0000313" key="1">
    <source>
        <dbReference type="EMBL" id="KZN07670.1"/>
    </source>
</evidence>
<dbReference type="AlphaFoldDB" id="A0A166FE06"/>
<accession>A0A166FE06</accession>
<dbReference type="EMBL" id="CP093344">
    <property type="protein sequence ID" value="WOG90362.1"/>
    <property type="molecule type" value="Genomic_DNA"/>
</dbReference>
<proteinExistence type="predicted"/>
<evidence type="ECO:0000313" key="2">
    <source>
        <dbReference type="EMBL" id="WOG90362.1"/>
    </source>
</evidence>
<sequence length="122" mass="14279">MGNSVNPLLNTVKDCSEWKMLKKRDDLRRKKSMKKSVKKVEAGLFTEQLKSVANNDIKIVDGKKERIRCHYVNDLLNPVENIFQWNMFKKNRIEFEMTIDENISNTLEGEDGEFEGRSNRSP</sequence>
<reference evidence="2" key="2">
    <citation type="submission" date="2022-03" db="EMBL/GenBank/DDBJ databases">
        <title>Draft title - Genomic analysis of global carrot germplasm unveils the trajectory of domestication and the origin of high carotenoid orange carrot.</title>
        <authorList>
            <person name="Iorizzo M."/>
            <person name="Ellison S."/>
            <person name="Senalik D."/>
            <person name="Macko-Podgorni A."/>
            <person name="Grzebelus D."/>
            <person name="Bostan H."/>
            <person name="Rolling W."/>
            <person name="Curaba J."/>
            <person name="Simon P."/>
        </authorList>
    </citation>
    <scope>NUCLEOTIDE SEQUENCE</scope>
    <source>
        <tissue evidence="2">Leaf</tissue>
    </source>
</reference>
<dbReference type="EMBL" id="LNRQ01000002">
    <property type="protein sequence ID" value="KZN07670.1"/>
    <property type="molecule type" value="Genomic_DNA"/>
</dbReference>
<dbReference type="Gramene" id="KZN07670">
    <property type="protein sequence ID" value="KZN07670"/>
    <property type="gene ID" value="DCAR_008507"/>
</dbReference>